<gene>
    <name evidence="1" type="ORF">S01H4_18834</name>
</gene>
<protein>
    <submittedName>
        <fullName evidence="1">Uncharacterized protein</fullName>
    </submittedName>
</protein>
<name>X0YD39_9ZZZZ</name>
<dbReference type="EMBL" id="BART01008364">
    <property type="protein sequence ID" value="GAG53785.1"/>
    <property type="molecule type" value="Genomic_DNA"/>
</dbReference>
<accession>X0YD39</accession>
<sequence>MAKTVFDVLNEKLTELKASSEDFLKSGGAKDFAEYREVCGVIRGLNASLREV</sequence>
<comment type="caution">
    <text evidence="1">The sequence shown here is derived from an EMBL/GenBank/DDBJ whole genome shotgun (WGS) entry which is preliminary data.</text>
</comment>
<dbReference type="AlphaFoldDB" id="X0YD39"/>
<evidence type="ECO:0000313" key="1">
    <source>
        <dbReference type="EMBL" id="GAG53785.1"/>
    </source>
</evidence>
<reference evidence="1" key="1">
    <citation type="journal article" date="2014" name="Front. Microbiol.">
        <title>High frequency of phylogenetically diverse reductive dehalogenase-homologous genes in deep subseafloor sedimentary metagenomes.</title>
        <authorList>
            <person name="Kawai M."/>
            <person name="Futagami T."/>
            <person name="Toyoda A."/>
            <person name="Takaki Y."/>
            <person name="Nishi S."/>
            <person name="Hori S."/>
            <person name="Arai W."/>
            <person name="Tsubouchi T."/>
            <person name="Morono Y."/>
            <person name="Uchiyama I."/>
            <person name="Ito T."/>
            <person name="Fujiyama A."/>
            <person name="Inagaki F."/>
            <person name="Takami H."/>
        </authorList>
    </citation>
    <scope>NUCLEOTIDE SEQUENCE</scope>
    <source>
        <strain evidence="1">Expedition CK06-06</strain>
    </source>
</reference>
<organism evidence="1">
    <name type="scientific">marine sediment metagenome</name>
    <dbReference type="NCBI Taxonomy" id="412755"/>
    <lineage>
        <taxon>unclassified sequences</taxon>
        <taxon>metagenomes</taxon>
        <taxon>ecological metagenomes</taxon>
    </lineage>
</organism>
<feature type="non-terminal residue" evidence="1">
    <location>
        <position position="52"/>
    </location>
</feature>
<proteinExistence type="predicted"/>